<accession>A0AAD5T5M5</accession>
<evidence type="ECO:0000259" key="11">
    <source>
        <dbReference type="PROSITE" id="PS50893"/>
    </source>
</evidence>
<dbReference type="InterPro" id="IPR003439">
    <property type="entry name" value="ABC_transporter-like_ATP-bd"/>
</dbReference>
<feature type="domain" description="ABC transmembrane type-1" evidence="12">
    <location>
        <begin position="98"/>
        <end position="352"/>
    </location>
</feature>
<feature type="transmembrane region" description="Helical" evidence="10">
    <location>
        <begin position="221"/>
        <end position="239"/>
    </location>
</feature>
<comment type="subcellular location">
    <subcellularLocation>
        <location evidence="1">Membrane</location>
        <topology evidence="1">Multi-pass membrane protein</topology>
    </subcellularLocation>
</comment>
<dbReference type="CDD" id="cd03250">
    <property type="entry name" value="ABCC_MRP_domain1"/>
    <property type="match status" value="1"/>
</dbReference>
<keyword evidence="7" id="KW-0067">ATP-binding</keyword>
<dbReference type="InterPro" id="IPR044726">
    <property type="entry name" value="ABCC_6TM_D2"/>
</dbReference>
<evidence type="ECO:0000313" key="13">
    <source>
        <dbReference type="EMBL" id="KAJ3127126.1"/>
    </source>
</evidence>
<reference evidence="13" key="1">
    <citation type="submission" date="2020-05" db="EMBL/GenBank/DDBJ databases">
        <title>Phylogenomic resolution of chytrid fungi.</title>
        <authorList>
            <person name="Stajich J.E."/>
            <person name="Amses K."/>
            <person name="Simmons R."/>
            <person name="Seto K."/>
            <person name="Myers J."/>
            <person name="Bonds A."/>
            <person name="Quandt C.A."/>
            <person name="Barry K."/>
            <person name="Liu P."/>
            <person name="Grigoriev I."/>
            <person name="Longcore J.E."/>
            <person name="James T.Y."/>
        </authorList>
    </citation>
    <scope>NUCLEOTIDE SEQUENCE</scope>
    <source>
        <strain evidence="13">JEL0513</strain>
    </source>
</reference>
<dbReference type="Pfam" id="PF00664">
    <property type="entry name" value="ABC_membrane"/>
    <property type="match status" value="2"/>
</dbReference>
<feature type="transmembrane region" description="Helical" evidence="10">
    <location>
        <begin position="720"/>
        <end position="740"/>
    </location>
</feature>
<evidence type="ECO:0000256" key="3">
    <source>
        <dbReference type="ARBA" id="ARBA00022448"/>
    </source>
</evidence>
<evidence type="ECO:0000256" key="10">
    <source>
        <dbReference type="SAM" id="Phobius"/>
    </source>
</evidence>
<dbReference type="PROSITE" id="PS50893">
    <property type="entry name" value="ABC_TRANSPORTER_2"/>
    <property type="match status" value="2"/>
</dbReference>
<proteinExistence type="inferred from homology"/>
<gene>
    <name evidence="13" type="ORF">HK100_009915</name>
</gene>
<comment type="similarity">
    <text evidence="2">Belongs to the ABC transporter superfamily. ABCC family. Conjugate transporter (TC 3.A.1.208) subfamily.</text>
</comment>
<dbReference type="InterPro" id="IPR027417">
    <property type="entry name" value="P-loop_NTPase"/>
</dbReference>
<organism evidence="13 14">
    <name type="scientific">Physocladia obscura</name>
    <dbReference type="NCBI Taxonomy" id="109957"/>
    <lineage>
        <taxon>Eukaryota</taxon>
        <taxon>Fungi</taxon>
        <taxon>Fungi incertae sedis</taxon>
        <taxon>Chytridiomycota</taxon>
        <taxon>Chytridiomycota incertae sedis</taxon>
        <taxon>Chytridiomycetes</taxon>
        <taxon>Chytridiales</taxon>
        <taxon>Chytriomycetaceae</taxon>
        <taxon>Physocladia</taxon>
    </lineage>
</organism>
<evidence type="ECO:0000256" key="2">
    <source>
        <dbReference type="ARBA" id="ARBA00009726"/>
    </source>
</evidence>
<dbReference type="PROSITE" id="PS50929">
    <property type="entry name" value="ABC_TM1F"/>
    <property type="match status" value="2"/>
</dbReference>
<dbReference type="Gene3D" id="1.20.1560.10">
    <property type="entry name" value="ABC transporter type 1, transmembrane domain"/>
    <property type="match status" value="2"/>
</dbReference>
<evidence type="ECO:0000256" key="6">
    <source>
        <dbReference type="ARBA" id="ARBA00022741"/>
    </source>
</evidence>
<keyword evidence="8 10" id="KW-1133">Transmembrane helix</keyword>
<dbReference type="GO" id="GO:0016020">
    <property type="term" value="C:membrane"/>
    <property type="evidence" value="ECO:0007669"/>
    <property type="project" value="UniProtKB-SubCell"/>
</dbReference>
<evidence type="ECO:0000256" key="1">
    <source>
        <dbReference type="ARBA" id="ARBA00004141"/>
    </source>
</evidence>
<dbReference type="FunFam" id="1.20.1560.10:FF:000013">
    <property type="entry name" value="ABC transporter C family member 2"/>
    <property type="match status" value="1"/>
</dbReference>
<dbReference type="InterPro" id="IPR011527">
    <property type="entry name" value="ABC1_TM_dom"/>
</dbReference>
<evidence type="ECO:0000313" key="14">
    <source>
        <dbReference type="Proteomes" id="UP001211907"/>
    </source>
</evidence>
<sequence>MIHQAKQSGIDIAQPQRFKRRQDVSFWNKWTYSYVNETIRRGSTQELGSNDWPLNNDEEDADILSNKLMEAWNSEVKKLGPEKASLVGMGYIEEGVLLLSATYLSKLLDWFSNANGDFNQGFGFASILALCSCTVAILHHISWWISNRLGTQLRITFVTAIYKKCMKLSISHTSSSGYIVNLVANDVNRFEEAANFFLFIGIGPVILVIATGLIYRQIGNAAFVASAVTLLVIPVQGWVSGQFGKFRRATVEPRDARLKYVSDMLNGIMMVKLYAWEKPLMDKVDGLRREEVNMMWKANILRAINLAFYQSFSTIIEFFSFGTFYLIGGVFTPSIVFTTITLLTSLKWNMGFRFPSGLQFSIESLVSFRRIKKFLLLPEIENSSNGQTTLDSDTILELKDASFSWPLSPLAASGTHSKDSKFIVSDKQTFENRSDETTKPILNSINLTVKSGQMIVVIGPVGSGKSSLLNAILREMECSPNGTISARPNLKIAYASQTPWILSGTILENILFGSSMNPARLKIVVQACALERDLLILEHGINTIVGERGITLSGGQKARLALARACYSDADLILLDDPLSAVDAKVGRELFDGCVNGLLKNKARILVTHQLQYVRAANSILLLEDGVVSAFGSYEHVMHQKSSFSVILKKFSESNEEDIETSDEQEINISPKKKIDIEDETAIGQENVSDSAPLFTKEEAAKGTVSASVYFEYFRSGASWLGISTLVAALIFGQILLIMSDYSVGQWSSQDAEQQKQPKWGSLFVTLALVAVVVVVSRSLMFFSLCIKSSLVLSQKVMNSVFQAEMRFFVENPAGRIMNRMSSDLSRVDENLPWILFDFTVQSLAVLSTVILSATILPLVLVILPPIGYIFYHVRRLYVITSRQVKRHEAITRSPVYATIPATLEGLSTVRAFGAQQRFLTNFSEFQNDNSRLAVLYLSVGRWLGMRLDIISALFLALVVFTTVGVSNVGSLHLSGANVGSLQWAFRQSAEVENLMTSTERVLEYTKIPPEKQPESPIIPPKNWPNKGDIQFQNLSLKYPPSDKNVLQDITLRIPAGSTVGIVGRTGAGKSSLLQALFRLVSPDGNILIDGVDTAKLPLKLLRQSISIIPQDPFCFRGTLRFNLDPTGSHSDDELWSAINAVQLQKVVSNLPGKLEAFVSENGGNFSVGERQLVCLTRAILRSSKVFVMDEATSAVDLNTDALIGKVLRDRGGVFHGATTLTIAHRLNTIIDYDYVMVLDQGKLVEFGIPVELLSKPLLAEDAYFSRLVSETGEEGQNQLLQMAIKARDVRTKKQELNKEKEQTTMK</sequence>
<dbReference type="GO" id="GO:0016887">
    <property type="term" value="F:ATP hydrolysis activity"/>
    <property type="evidence" value="ECO:0007669"/>
    <property type="project" value="InterPro"/>
</dbReference>
<dbReference type="GO" id="GO:0140359">
    <property type="term" value="F:ABC-type transporter activity"/>
    <property type="evidence" value="ECO:0007669"/>
    <property type="project" value="InterPro"/>
</dbReference>
<feature type="transmembrane region" description="Helical" evidence="10">
    <location>
        <begin position="196"/>
        <end position="215"/>
    </location>
</feature>
<dbReference type="CDD" id="cd03244">
    <property type="entry name" value="ABCC_MRP_domain2"/>
    <property type="match status" value="1"/>
</dbReference>
<dbReference type="InterPro" id="IPR003593">
    <property type="entry name" value="AAA+_ATPase"/>
</dbReference>
<dbReference type="Proteomes" id="UP001211907">
    <property type="component" value="Unassembled WGS sequence"/>
</dbReference>
<evidence type="ECO:0000256" key="5">
    <source>
        <dbReference type="ARBA" id="ARBA00022737"/>
    </source>
</evidence>
<feature type="transmembrane region" description="Helical" evidence="10">
    <location>
        <begin position="84"/>
        <end position="104"/>
    </location>
</feature>
<feature type="transmembrane region" description="Helical" evidence="10">
    <location>
        <begin position="325"/>
        <end position="346"/>
    </location>
</feature>
<dbReference type="EMBL" id="JADGJH010000527">
    <property type="protein sequence ID" value="KAJ3127126.1"/>
    <property type="molecule type" value="Genomic_DNA"/>
</dbReference>
<evidence type="ECO:0000256" key="9">
    <source>
        <dbReference type="ARBA" id="ARBA00023136"/>
    </source>
</evidence>
<evidence type="ECO:0000256" key="4">
    <source>
        <dbReference type="ARBA" id="ARBA00022692"/>
    </source>
</evidence>
<dbReference type="GO" id="GO:0005524">
    <property type="term" value="F:ATP binding"/>
    <property type="evidence" value="ECO:0007669"/>
    <property type="project" value="UniProtKB-KW"/>
</dbReference>
<evidence type="ECO:0000259" key="12">
    <source>
        <dbReference type="PROSITE" id="PS50929"/>
    </source>
</evidence>
<dbReference type="PANTHER" id="PTHR24223">
    <property type="entry name" value="ATP-BINDING CASSETTE SUB-FAMILY C"/>
    <property type="match status" value="1"/>
</dbReference>
<dbReference type="SUPFAM" id="SSF52540">
    <property type="entry name" value="P-loop containing nucleoside triphosphate hydrolases"/>
    <property type="match status" value="2"/>
</dbReference>
<feature type="transmembrane region" description="Helical" evidence="10">
    <location>
        <begin position="856"/>
        <end position="874"/>
    </location>
</feature>
<name>A0AAD5T5M5_9FUNG</name>
<evidence type="ECO:0000256" key="7">
    <source>
        <dbReference type="ARBA" id="ARBA00022840"/>
    </source>
</evidence>
<dbReference type="FunFam" id="3.40.50.300:FF:000997">
    <property type="entry name" value="Multidrug resistance-associated protein 1"/>
    <property type="match status" value="1"/>
</dbReference>
<dbReference type="Gene3D" id="3.40.50.300">
    <property type="entry name" value="P-loop containing nucleotide triphosphate hydrolases"/>
    <property type="match status" value="2"/>
</dbReference>
<dbReference type="PANTHER" id="PTHR24223:SF456">
    <property type="entry name" value="MULTIDRUG RESISTANCE-ASSOCIATED PROTEIN LETHAL(2)03659"/>
    <property type="match status" value="1"/>
</dbReference>
<evidence type="ECO:0008006" key="15">
    <source>
        <dbReference type="Google" id="ProtNLM"/>
    </source>
</evidence>
<dbReference type="InterPro" id="IPR050173">
    <property type="entry name" value="ABC_transporter_C-like"/>
</dbReference>
<dbReference type="SMART" id="SM00382">
    <property type="entry name" value="AAA"/>
    <property type="match status" value="2"/>
</dbReference>
<keyword evidence="9 10" id="KW-0472">Membrane</keyword>
<keyword evidence="5" id="KW-0677">Repeat</keyword>
<dbReference type="InterPro" id="IPR044746">
    <property type="entry name" value="ABCC_6TM_D1"/>
</dbReference>
<keyword evidence="14" id="KW-1185">Reference proteome</keyword>
<protein>
    <recommendedName>
        <fullName evidence="15">P-loop containing nucleoside triphosphate hydrolase protein</fullName>
    </recommendedName>
</protein>
<feature type="transmembrane region" description="Helical" evidence="10">
    <location>
        <begin position="948"/>
        <end position="966"/>
    </location>
</feature>
<feature type="transmembrane region" description="Helical" evidence="10">
    <location>
        <begin position="124"/>
        <end position="145"/>
    </location>
</feature>
<feature type="domain" description="ABC transporter" evidence="11">
    <location>
        <begin position="1030"/>
        <end position="1266"/>
    </location>
</feature>
<feature type="transmembrane region" description="Helical" evidence="10">
    <location>
        <begin position="760"/>
        <end position="787"/>
    </location>
</feature>
<feature type="domain" description="ABC transporter" evidence="11">
    <location>
        <begin position="424"/>
        <end position="650"/>
    </location>
</feature>
<dbReference type="InterPro" id="IPR036640">
    <property type="entry name" value="ABC1_TM_sf"/>
</dbReference>
<comment type="caution">
    <text evidence="13">The sequence shown here is derived from an EMBL/GenBank/DDBJ whole genome shotgun (WGS) entry which is preliminary data.</text>
</comment>
<dbReference type="Pfam" id="PF00005">
    <property type="entry name" value="ABC_tran"/>
    <property type="match status" value="2"/>
</dbReference>
<evidence type="ECO:0000256" key="8">
    <source>
        <dbReference type="ARBA" id="ARBA00022989"/>
    </source>
</evidence>
<feature type="domain" description="ABC transmembrane type-1" evidence="12">
    <location>
        <begin position="722"/>
        <end position="961"/>
    </location>
</feature>
<keyword evidence="3" id="KW-0813">Transport</keyword>
<dbReference type="CDD" id="cd18580">
    <property type="entry name" value="ABC_6TM_ABCC_D2"/>
    <property type="match status" value="1"/>
</dbReference>
<dbReference type="FunFam" id="3.40.50.300:FF:000163">
    <property type="entry name" value="Multidrug resistance-associated protein member 4"/>
    <property type="match status" value="1"/>
</dbReference>
<dbReference type="CDD" id="cd18579">
    <property type="entry name" value="ABC_6TM_ABCC_D1"/>
    <property type="match status" value="1"/>
</dbReference>
<dbReference type="SUPFAM" id="SSF90123">
    <property type="entry name" value="ABC transporter transmembrane region"/>
    <property type="match status" value="2"/>
</dbReference>
<keyword evidence="4 10" id="KW-0812">Transmembrane</keyword>
<keyword evidence="6" id="KW-0547">Nucleotide-binding</keyword>